<dbReference type="InterPro" id="IPR002401">
    <property type="entry name" value="Cyt_P450_E_grp-I"/>
</dbReference>
<dbReference type="AlphaFoldDB" id="A0A161Z2I5"/>
<dbReference type="InterPro" id="IPR017972">
    <property type="entry name" value="Cyt_P450_CS"/>
</dbReference>
<dbReference type="STRING" id="455432.AWN90_27635"/>
<reference evidence="6 7" key="1">
    <citation type="submission" date="2016-04" db="EMBL/GenBank/DDBJ databases">
        <authorList>
            <person name="Evans L.H."/>
            <person name="Alamgir A."/>
            <person name="Owens N."/>
            <person name="Weber N.D."/>
            <person name="Virtaneva K."/>
            <person name="Barbian K."/>
            <person name="Babar A."/>
            <person name="Rosenke K."/>
        </authorList>
    </citation>
    <scope>NUCLEOTIDE SEQUENCE [LARGE SCALE GENOMIC DNA]</scope>
    <source>
        <strain evidence="6 7">IFM 0406</strain>
    </source>
</reference>
<dbReference type="PRINTS" id="PR00385">
    <property type="entry name" value="P450"/>
</dbReference>
<keyword evidence="7" id="KW-1185">Reference proteome</keyword>
<dbReference type="PRINTS" id="PR00463">
    <property type="entry name" value="EP450I"/>
</dbReference>
<evidence type="ECO:0008006" key="8">
    <source>
        <dbReference type="Google" id="ProtNLM"/>
    </source>
</evidence>
<sequence>MLRFRNHLDLLTSMPAHGELVELRVGPARILMACTAELAHELLSNGERFDKGGQFFDRAKEVVGNSLTTCSHNEHRRQRRLVQPAFHRARMPGYATQMSMEIATTFGAWRHGDTVDITAETNTLVAKILARTVFPHSVSPSALGRIIDDIDTLVAVAARRMVVPPALHRIPTPGNRRYEAANRRLRDLMVRTANTADRSANSDHGDDLLSILLSTRDIGECLTHTEIVDQLLLFQVAGIDTTATALAWALYLVATHPEVEQRLHAEVDDTLAGSHVATHKHLPGLQYTRQIVNETLRRYPPVWFLTRTAMTDTQLGTYVIPAGTTLAVSPYLLHHRPDLYPSPFRFDPDRWGSGKPPAGVYIPFGYGARRCIGEHFALTELILALASVAARWRLRLARADHRPRPRLAASLRPPQLPMTVSRRTPD</sequence>
<dbReference type="GO" id="GO:0016705">
    <property type="term" value="F:oxidoreductase activity, acting on paired donors, with incorporation or reduction of molecular oxygen"/>
    <property type="evidence" value="ECO:0007669"/>
    <property type="project" value="InterPro"/>
</dbReference>
<dbReference type="PROSITE" id="PS00086">
    <property type="entry name" value="CYTOCHROME_P450"/>
    <property type="match status" value="1"/>
</dbReference>
<dbReference type="GO" id="GO:0020037">
    <property type="term" value="F:heme binding"/>
    <property type="evidence" value="ECO:0007669"/>
    <property type="project" value="InterPro"/>
</dbReference>
<dbReference type="PANTHER" id="PTHR24305:SF166">
    <property type="entry name" value="CYTOCHROME P450 12A4, MITOCHONDRIAL-RELATED"/>
    <property type="match status" value="1"/>
</dbReference>
<dbReference type="SUPFAM" id="SSF48264">
    <property type="entry name" value="Cytochrome P450"/>
    <property type="match status" value="1"/>
</dbReference>
<feature type="binding site" description="axial binding residue" evidence="3">
    <location>
        <position position="371"/>
    </location>
    <ligand>
        <name>heme</name>
        <dbReference type="ChEBI" id="CHEBI:30413"/>
    </ligand>
    <ligandPart>
        <name>Fe</name>
        <dbReference type="ChEBI" id="CHEBI:18248"/>
    </ligandPart>
</feature>
<keyword evidence="3 4" id="KW-0479">Metal-binding</keyword>
<dbReference type="InterPro" id="IPR001128">
    <property type="entry name" value="Cyt_P450"/>
</dbReference>
<dbReference type="PANTHER" id="PTHR24305">
    <property type="entry name" value="CYTOCHROME P450"/>
    <property type="match status" value="1"/>
</dbReference>
<keyword evidence="3 4" id="KW-0408">Iron</keyword>
<evidence type="ECO:0000313" key="7">
    <source>
        <dbReference type="Proteomes" id="UP000076512"/>
    </source>
</evidence>
<dbReference type="GO" id="GO:0005506">
    <property type="term" value="F:iron ion binding"/>
    <property type="evidence" value="ECO:0007669"/>
    <property type="project" value="InterPro"/>
</dbReference>
<proteinExistence type="inferred from homology"/>
<keyword evidence="4" id="KW-0503">Monooxygenase</keyword>
<evidence type="ECO:0000256" key="3">
    <source>
        <dbReference type="PIRSR" id="PIRSR602401-1"/>
    </source>
</evidence>
<comment type="similarity">
    <text evidence="2 4">Belongs to the cytochrome P450 family.</text>
</comment>
<protein>
    <recommendedName>
        <fullName evidence="8">Cytochrome P450</fullName>
    </recommendedName>
</protein>
<name>A0A161Z2I5_9NOCA</name>
<organism evidence="6 7">
    <name type="scientific">Nocardia terpenica</name>
    <dbReference type="NCBI Taxonomy" id="455432"/>
    <lineage>
        <taxon>Bacteria</taxon>
        <taxon>Bacillati</taxon>
        <taxon>Actinomycetota</taxon>
        <taxon>Actinomycetes</taxon>
        <taxon>Mycobacteriales</taxon>
        <taxon>Nocardiaceae</taxon>
        <taxon>Nocardia</taxon>
    </lineage>
</organism>
<comment type="cofactor">
    <cofactor evidence="1 3">
        <name>heme</name>
        <dbReference type="ChEBI" id="CHEBI:30413"/>
    </cofactor>
</comment>
<evidence type="ECO:0000256" key="2">
    <source>
        <dbReference type="ARBA" id="ARBA00010617"/>
    </source>
</evidence>
<dbReference type="InterPro" id="IPR036396">
    <property type="entry name" value="Cyt_P450_sf"/>
</dbReference>
<dbReference type="GO" id="GO:0004497">
    <property type="term" value="F:monooxygenase activity"/>
    <property type="evidence" value="ECO:0007669"/>
    <property type="project" value="UniProtKB-KW"/>
</dbReference>
<evidence type="ECO:0000313" key="6">
    <source>
        <dbReference type="EMBL" id="KZM72574.1"/>
    </source>
</evidence>
<gene>
    <name evidence="6" type="ORF">AWN90_27635</name>
</gene>
<dbReference type="Pfam" id="PF00067">
    <property type="entry name" value="p450"/>
    <property type="match status" value="1"/>
</dbReference>
<dbReference type="InterPro" id="IPR050121">
    <property type="entry name" value="Cytochrome_P450_monoxygenase"/>
</dbReference>
<keyword evidence="3 4" id="KW-0349">Heme</keyword>
<feature type="region of interest" description="Disordered" evidence="5">
    <location>
        <begin position="406"/>
        <end position="426"/>
    </location>
</feature>
<dbReference type="EMBL" id="LWGR01000007">
    <property type="protein sequence ID" value="KZM72574.1"/>
    <property type="molecule type" value="Genomic_DNA"/>
</dbReference>
<dbReference type="Gene3D" id="1.10.630.10">
    <property type="entry name" value="Cytochrome P450"/>
    <property type="match status" value="1"/>
</dbReference>
<dbReference type="Proteomes" id="UP000076512">
    <property type="component" value="Unassembled WGS sequence"/>
</dbReference>
<evidence type="ECO:0000256" key="4">
    <source>
        <dbReference type="RuleBase" id="RU000461"/>
    </source>
</evidence>
<dbReference type="CDD" id="cd11049">
    <property type="entry name" value="CYP170A1-like"/>
    <property type="match status" value="1"/>
</dbReference>
<evidence type="ECO:0000256" key="5">
    <source>
        <dbReference type="SAM" id="MobiDB-lite"/>
    </source>
</evidence>
<keyword evidence="4" id="KW-0560">Oxidoreductase</keyword>
<evidence type="ECO:0000256" key="1">
    <source>
        <dbReference type="ARBA" id="ARBA00001971"/>
    </source>
</evidence>
<comment type="caution">
    <text evidence="6">The sequence shown here is derived from an EMBL/GenBank/DDBJ whole genome shotgun (WGS) entry which is preliminary data.</text>
</comment>
<accession>A0A161Z2I5</accession>